<evidence type="ECO:0000256" key="1">
    <source>
        <dbReference type="ARBA" id="ARBA00023002"/>
    </source>
</evidence>
<keyword evidence="2" id="KW-0503">Monooxygenase</keyword>
<dbReference type="PANTHER" id="PTHR13789">
    <property type="entry name" value="MONOOXYGENASE"/>
    <property type="match status" value="1"/>
</dbReference>
<dbReference type="Proteomes" id="UP000015354">
    <property type="component" value="Unassembled WGS sequence"/>
</dbReference>
<evidence type="ECO:0000256" key="2">
    <source>
        <dbReference type="ARBA" id="ARBA00023033"/>
    </source>
</evidence>
<gene>
    <name evidence="4" type="ORF">STCU_00829</name>
    <name evidence="3" type="ORF">STCU_07899</name>
</gene>
<dbReference type="EMBL" id="ATMH01000829">
    <property type="protein sequence ID" value="EPY35952.1"/>
    <property type="molecule type" value="Genomic_DNA"/>
</dbReference>
<evidence type="ECO:0000313" key="3">
    <source>
        <dbReference type="EMBL" id="EPY23059.1"/>
    </source>
</evidence>
<keyword evidence="1" id="KW-0560">Oxidoreductase</keyword>
<comment type="caution">
    <text evidence="3">The sequence shown here is derived from an EMBL/GenBank/DDBJ whole genome shotgun (WGS) entry which is preliminary data.</text>
</comment>
<dbReference type="OrthoDB" id="47494at2759"/>
<dbReference type="InterPro" id="IPR050493">
    <property type="entry name" value="FAD-dep_Monooxygenase_BioMet"/>
</dbReference>
<dbReference type="AlphaFoldDB" id="S9U2Q1"/>
<name>S9U2Q1_9TRYP</name>
<dbReference type="EMBL" id="ATMH01007899">
    <property type="protein sequence ID" value="EPY23059.1"/>
    <property type="molecule type" value="Genomic_DNA"/>
</dbReference>
<evidence type="ECO:0000313" key="4">
    <source>
        <dbReference type="EMBL" id="EPY35952.1"/>
    </source>
</evidence>
<protein>
    <submittedName>
        <fullName evidence="3">Salicylate hydroxylase</fullName>
    </submittedName>
</protein>
<proteinExistence type="predicted"/>
<keyword evidence="5" id="KW-1185">Reference proteome</keyword>
<reference evidence="3" key="2">
    <citation type="submission" date="2013-03" db="EMBL/GenBank/DDBJ databases">
        <authorList>
            <person name="Motta M.C.M."/>
            <person name="Martins A.C.A."/>
            <person name="Preta C.M.C.C."/>
            <person name="Silva R."/>
            <person name="de Souza S.S."/>
            <person name="Klein C.C."/>
            <person name="de Almeida L.G.P."/>
            <person name="Cunha O.L."/>
            <person name="Colabardini A.C."/>
            <person name="Lima B.A."/>
            <person name="Machado C.R."/>
            <person name="Soares C.M.A."/>
            <person name="de Menezes C.B.A."/>
            <person name="Bartolomeu D.C."/>
            <person name="Grisard E.C."/>
            <person name="Fantinatti-Garboggini F."/>
            <person name="Rodrigues-Luiz G.F."/>
            <person name="Wagner G."/>
            <person name="Goldman G.H."/>
            <person name="Fietto J.L.R."/>
            <person name="Ciapina L.P."/>
            <person name="Brocchi M."/>
            <person name="Elias M.C."/>
            <person name="Goldman M.H.S."/>
            <person name="Sagot M.-F."/>
            <person name="Pereira M."/>
            <person name="Stoco P.H."/>
            <person name="Teixeira S.M.R."/>
            <person name="de Mendonca-Neto R.P."/>
            <person name="Maciel T.E.F."/>
            <person name="Mendes T.A.O."/>
            <person name="Urmenyi T.P."/>
            <person name="Teixeira M.M.G."/>
            <person name="de Camargo E.F.P."/>
            <person name="de Sousa W."/>
            <person name="Schenkman S."/>
            <person name="de Vasconcelos A.T.R."/>
        </authorList>
    </citation>
    <scope>NUCLEOTIDE SEQUENCE</scope>
</reference>
<accession>S9U2Q1</accession>
<dbReference type="Pfam" id="PF13450">
    <property type="entry name" value="NAD_binding_8"/>
    <property type="match status" value="1"/>
</dbReference>
<reference evidence="3 5" key="1">
    <citation type="journal article" date="2013" name="PLoS ONE">
        <title>Predicting the Proteins of Angomonas deanei, Strigomonas culicis and Their Respective Endosymbionts Reveals New Aspects of the Trypanosomatidae Family.</title>
        <authorList>
            <person name="Motta M.C."/>
            <person name="Martins A.C."/>
            <person name="de Souza S.S."/>
            <person name="Catta-Preta C.M."/>
            <person name="Silva R."/>
            <person name="Klein C.C."/>
            <person name="de Almeida L.G."/>
            <person name="de Lima Cunha O."/>
            <person name="Ciapina L.P."/>
            <person name="Brocchi M."/>
            <person name="Colabardini A.C."/>
            <person name="de Araujo Lima B."/>
            <person name="Machado C.R."/>
            <person name="de Almeida Soares C.M."/>
            <person name="Probst C.M."/>
            <person name="de Menezes C.B."/>
            <person name="Thompson C.E."/>
            <person name="Bartholomeu D.C."/>
            <person name="Gradia D.F."/>
            <person name="Pavoni D.P."/>
            <person name="Grisard E.C."/>
            <person name="Fantinatti-Garboggini F."/>
            <person name="Marchini F.K."/>
            <person name="Rodrigues-Luiz G.F."/>
            <person name="Wagner G."/>
            <person name="Goldman G.H."/>
            <person name="Fietto J.L."/>
            <person name="Elias M.C."/>
            <person name="Goldman M.H."/>
            <person name="Sagot M.F."/>
            <person name="Pereira M."/>
            <person name="Stoco P.H."/>
            <person name="de Mendonca-Neto R.P."/>
            <person name="Teixeira S.M."/>
            <person name="Maciel T.E."/>
            <person name="de Oliveira Mendes T.A."/>
            <person name="Urmenyi T.P."/>
            <person name="de Souza W."/>
            <person name="Schenkman S."/>
            <person name="de Vasconcelos A.T."/>
        </authorList>
    </citation>
    <scope>NUCLEOTIDE SEQUENCE [LARGE SCALE GENOMIC DNA]</scope>
</reference>
<evidence type="ECO:0000313" key="5">
    <source>
        <dbReference type="Proteomes" id="UP000015354"/>
    </source>
</evidence>
<dbReference type="GO" id="GO:0004497">
    <property type="term" value="F:monooxygenase activity"/>
    <property type="evidence" value="ECO:0007669"/>
    <property type="project" value="UniProtKB-KW"/>
</dbReference>
<dbReference type="PANTHER" id="PTHR13789:SF309">
    <property type="entry name" value="PUTATIVE (AFU_ORTHOLOGUE AFUA_6G14510)-RELATED"/>
    <property type="match status" value="1"/>
</dbReference>
<dbReference type="InterPro" id="IPR036188">
    <property type="entry name" value="FAD/NAD-bd_sf"/>
</dbReference>
<dbReference type="Gene3D" id="3.50.50.60">
    <property type="entry name" value="FAD/NAD(P)-binding domain"/>
    <property type="match status" value="1"/>
</dbReference>
<organism evidence="3 5">
    <name type="scientific">Strigomonas culicis</name>
    <dbReference type="NCBI Taxonomy" id="28005"/>
    <lineage>
        <taxon>Eukaryota</taxon>
        <taxon>Discoba</taxon>
        <taxon>Euglenozoa</taxon>
        <taxon>Kinetoplastea</taxon>
        <taxon>Metakinetoplastina</taxon>
        <taxon>Trypanosomatida</taxon>
        <taxon>Trypanosomatidae</taxon>
        <taxon>Strigomonadinae</taxon>
        <taxon>Strigomonas</taxon>
    </lineage>
</organism>
<dbReference type="PRINTS" id="PR00420">
    <property type="entry name" value="RNGMNOXGNASE"/>
</dbReference>
<dbReference type="SUPFAM" id="SSF51905">
    <property type="entry name" value="FAD/NAD(P)-binding domain"/>
    <property type="match status" value="1"/>
</dbReference>
<sequence>MRVVIVGAGISGLSLATFLRRLNIDCVVLEQSPFLQAQYITPYVLFANALSCFKAFNMDHIFTNVHVEPEEHFGIKNSKRQWLMKVRNRHVQMHALGSEDVIPLSTAPTANSNSIVSRRLAEERKINLGKVPFRTTLSATYLRDALRRHIPEIKFGATVVDLVPHDGIKGGVMVMLEDGSSEYGDVVVGADGMHSTIRKLLYPSEVVGLSSRSLGMTQIDGFVDTPHNVEGLECPVHHWGHRCALWTVPLFRHNENRISFSATLYDQPEEVLDTAMDAKDVLVAFRQLMHRQYLPFGEDIARLLSQATLAIPSEVLEVPVMPRWYNKRAVLIGEAAHGSLPSFLEQDASLCVEDAALLATALTDIPLLRDSGFEYAFKQFETVRRERVERYIRQSRRARSVAATRYTGLRDTVFKCTPSSTVYLSQKWLSSWSYSSQQLEVDPKTKVETAFR</sequence>